<dbReference type="NCBIfam" id="TIGR00613">
    <property type="entry name" value="reco"/>
    <property type="match status" value="1"/>
</dbReference>
<dbReference type="PANTHER" id="PTHR33991:SF1">
    <property type="entry name" value="DNA REPAIR PROTEIN RECO"/>
    <property type="match status" value="1"/>
</dbReference>
<sequence length="197" mass="21643">MLQPGNTLQLTWRARLESHLGMFTAELVTARAARLIDSRSGVLALQTLAAHLRYLAERDPHPALYETGRVILDHLDEETSAARLMVRFEMALLDELGFGLDLSKCASTGRRDDLVYVSPKSGRAVSREAGAPWADRMLPLPAFLLQGGEAGTDDVLAGFDLTGHFLVRHLAEPRAVPLSPARDQFLRQFRAANARSG</sequence>
<organism evidence="1 2">
    <name type="scientific">Methylobrevis pamukkalensis</name>
    <dbReference type="NCBI Taxonomy" id="1439726"/>
    <lineage>
        <taxon>Bacteria</taxon>
        <taxon>Pseudomonadati</taxon>
        <taxon>Pseudomonadota</taxon>
        <taxon>Alphaproteobacteria</taxon>
        <taxon>Hyphomicrobiales</taxon>
        <taxon>Pleomorphomonadaceae</taxon>
        <taxon>Methylobrevis</taxon>
    </lineage>
</organism>
<name>A0A1E3H294_9HYPH</name>
<evidence type="ECO:0000313" key="2">
    <source>
        <dbReference type="Proteomes" id="UP000094622"/>
    </source>
</evidence>
<dbReference type="PATRIC" id="fig|1439726.3.peg.2358"/>
<dbReference type="GO" id="GO:0006302">
    <property type="term" value="P:double-strand break repair"/>
    <property type="evidence" value="ECO:0007669"/>
    <property type="project" value="TreeGrafter"/>
</dbReference>
<comment type="caution">
    <text evidence="1">The sequence shown here is derived from an EMBL/GenBank/DDBJ whole genome shotgun (WGS) entry which is preliminary data.</text>
</comment>
<dbReference type="PANTHER" id="PTHR33991">
    <property type="entry name" value="DNA REPAIR PROTEIN RECO"/>
    <property type="match status" value="1"/>
</dbReference>
<evidence type="ECO:0000313" key="1">
    <source>
        <dbReference type="EMBL" id="ODN70432.1"/>
    </source>
</evidence>
<dbReference type="EMBL" id="MCRJ01000050">
    <property type="protein sequence ID" value="ODN70432.1"/>
    <property type="molecule type" value="Genomic_DNA"/>
</dbReference>
<dbReference type="Gene3D" id="1.20.1440.120">
    <property type="entry name" value="Recombination protein O, C-terminal domain"/>
    <property type="match status" value="1"/>
</dbReference>
<accession>A0A1E3H294</accession>
<dbReference type="SUPFAM" id="SSF57863">
    <property type="entry name" value="ArfGap/RecO-like zinc finger"/>
    <property type="match status" value="1"/>
</dbReference>
<dbReference type="Proteomes" id="UP000094622">
    <property type="component" value="Unassembled WGS sequence"/>
</dbReference>
<dbReference type="InterPro" id="IPR042242">
    <property type="entry name" value="RecO_C"/>
</dbReference>
<dbReference type="AlphaFoldDB" id="A0A1E3H294"/>
<keyword evidence="2" id="KW-1185">Reference proteome</keyword>
<dbReference type="Pfam" id="PF02565">
    <property type="entry name" value="RecO_C"/>
    <property type="match status" value="1"/>
</dbReference>
<dbReference type="InterPro" id="IPR003717">
    <property type="entry name" value="RecO"/>
</dbReference>
<dbReference type="GO" id="GO:0006310">
    <property type="term" value="P:DNA recombination"/>
    <property type="evidence" value="ECO:0007669"/>
    <property type="project" value="InterPro"/>
</dbReference>
<protein>
    <submittedName>
        <fullName evidence="1">DNA repair protein RecO</fullName>
    </submittedName>
</protein>
<dbReference type="InterPro" id="IPR037278">
    <property type="entry name" value="ARFGAP/RecO"/>
</dbReference>
<dbReference type="GO" id="GO:0043590">
    <property type="term" value="C:bacterial nucleoid"/>
    <property type="evidence" value="ECO:0007669"/>
    <property type="project" value="TreeGrafter"/>
</dbReference>
<reference evidence="1 2" key="1">
    <citation type="submission" date="2016-07" db="EMBL/GenBank/DDBJ databases">
        <title>Draft Genome Sequence of Methylobrevis pamukkalensis PK2.</title>
        <authorList>
            <person name="Vasilenko O.V."/>
            <person name="Doronina N.V."/>
            <person name="Shmareva M.N."/>
            <person name="Tarlachkov S.V."/>
            <person name="Mustakhimov I."/>
            <person name="Trotsenko Y.A."/>
        </authorList>
    </citation>
    <scope>NUCLEOTIDE SEQUENCE [LARGE SCALE GENOMIC DNA]</scope>
    <source>
        <strain evidence="1 2">PK2</strain>
    </source>
</reference>
<gene>
    <name evidence="1" type="ORF">A6302_02235</name>
</gene>
<proteinExistence type="predicted"/>